<dbReference type="OrthoDB" id="48306at2759"/>
<feature type="region of interest" description="Disordered" evidence="1">
    <location>
        <begin position="155"/>
        <end position="176"/>
    </location>
</feature>
<comment type="caution">
    <text evidence="2">The sequence shown here is derived from an EMBL/GenBank/DDBJ whole genome shotgun (WGS) entry which is preliminary data.</text>
</comment>
<evidence type="ECO:0000313" key="3">
    <source>
        <dbReference type="Proteomes" id="UP000475862"/>
    </source>
</evidence>
<reference evidence="2 3" key="1">
    <citation type="submission" date="2019-08" db="EMBL/GenBank/DDBJ databases">
        <title>The genome of the soybean aphid Biotype 1, its phylome, world population structure and adaptation to the North American continent.</title>
        <authorList>
            <person name="Giordano R."/>
            <person name="Donthu R.K."/>
            <person name="Hernandez A.G."/>
            <person name="Wright C.L."/>
            <person name="Zimin A.V."/>
        </authorList>
    </citation>
    <scope>NUCLEOTIDE SEQUENCE [LARGE SCALE GENOMIC DNA]</scope>
    <source>
        <tissue evidence="2">Whole aphids</tissue>
    </source>
</reference>
<gene>
    <name evidence="2" type="ORF">AGLY_003489</name>
</gene>
<dbReference type="Gene3D" id="2.170.270.10">
    <property type="entry name" value="SET domain"/>
    <property type="match status" value="1"/>
</dbReference>
<accession>A0A6G0U249</accession>
<protein>
    <recommendedName>
        <fullName evidence="4">SET domain-containing protein</fullName>
    </recommendedName>
</protein>
<evidence type="ECO:0000256" key="1">
    <source>
        <dbReference type="SAM" id="MobiDB-lite"/>
    </source>
</evidence>
<feature type="compositionally biased region" description="Basic and acidic residues" evidence="1">
    <location>
        <begin position="156"/>
        <end position="172"/>
    </location>
</feature>
<dbReference type="Proteomes" id="UP000475862">
    <property type="component" value="Unassembled WGS sequence"/>
</dbReference>
<proteinExistence type="predicted"/>
<dbReference type="GO" id="GO:0042799">
    <property type="term" value="F:histone H4K20 methyltransferase activity"/>
    <property type="evidence" value="ECO:0007669"/>
    <property type="project" value="TreeGrafter"/>
</dbReference>
<name>A0A6G0U249_APHGL</name>
<keyword evidence="3" id="KW-1185">Reference proteome</keyword>
<dbReference type="InterPro" id="IPR046341">
    <property type="entry name" value="SET_dom_sf"/>
</dbReference>
<dbReference type="GO" id="GO:0005634">
    <property type="term" value="C:nucleus"/>
    <property type="evidence" value="ECO:0007669"/>
    <property type="project" value="TreeGrafter"/>
</dbReference>
<evidence type="ECO:0008006" key="4">
    <source>
        <dbReference type="Google" id="ProtNLM"/>
    </source>
</evidence>
<sequence length="322" mass="37187">MVIVASALPSTRGMDHRAYILCMVDDECTAKKNDTKLGMKTHKTFVEPFELLYESEKSIYKAVKKLYENALSPTSCFEIVKDNRQGGAKVIATKFIPKRNKIETCVETVRDINKDEEITVYYSPYYFGVDNDECKCRRCEKTHFGFFKQKMSLGETDTKSDESEGNESHTQENECLASTSKNLFSNRSNEVKQTTEDINKETENNEYKCLECVKEFKHVSPSTEGTPVFNPGDVVNVLTSECPYLAAIVEENDGECITYFHPYLKVKRCFTIPHRFVRRFEPQCMDGQFKFLKEVNKKKIKAAKKLVKRYEVALYKYLGHQQ</sequence>
<dbReference type="PANTHER" id="PTHR12977">
    <property type="entry name" value="SUPPRESSOR OF VARIEGATION 4-20-RELATED"/>
    <property type="match status" value="1"/>
</dbReference>
<organism evidence="2 3">
    <name type="scientific">Aphis glycines</name>
    <name type="common">Soybean aphid</name>
    <dbReference type="NCBI Taxonomy" id="307491"/>
    <lineage>
        <taxon>Eukaryota</taxon>
        <taxon>Metazoa</taxon>
        <taxon>Ecdysozoa</taxon>
        <taxon>Arthropoda</taxon>
        <taxon>Hexapoda</taxon>
        <taxon>Insecta</taxon>
        <taxon>Pterygota</taxon>
        <taxon>Neoptera</taxon>
        <taxon>Paraneoptera</taxon>
        <taxon>Hemiptera</taxon>
        <taxon>Sternorrhyncha</taxon>
        <taxon>Aphidomorpha</taxon>
        <taxon>Aphidoidea</taxon>
        <taxon>Aphididae</taxon>
        <taxon>Aphidini</taxon>
        <taxon>Aphis</taxon>
        <taxon>Aphis</taxon>
    </lineage>
</organism>
<dbReference type="InterPro" id="IPR039977">
    <property type="entry name" value="Suv4-20/Set9"/>
</dbReference>
<dbReference type="PANTHER" id="PTHR12977:SF4">
    <property type="entry name" value="HISTONE-LYSINE N-METHYLTRANSFERASE KMT5B"/>
    <property type="match status" value="1"/>
</dbReference>
<dbReference type="AlphaFoldDB" id="A0A6G0U249"/>
<dbReference type="SUPFAM" id="SSF82199">
    <property type="entry name" value="SET domain"/>
    <property type="match status" value="1"/>
</dbReference>
<dbReference type="EMBL" id="VYZN01000011">
    <property type="protein sequence ID" value="KAE9542362.1"/>
    <property type="molecule type" value="Genomic_DNA"/>
</dbReference>
<evidence type="ECO:0000313" key="2">
    <source>
        <dbReference type="EMBL" id="KAE9542362.1"/>
    </source>
</evidence>